<dbReference type="Pfam" id="PF02784">
    <property type="entry name" value="Orn_Arg_deC_N"/>
    <property type="match status" value="1"/>
</dbReference>
<keyword evidence="3 9" id="KW-0663">Pyridoxal phosphate</keyword>
<evidence type="ECO:0000313" key="14">
    <source>
        <dbReference type="Proteomes" id="UP001162131"/>
    </source>
</evidence>
<dbReference type="SUPFAM" id="SSF51419">
    <property type="entry name" value="PLP-binding barrel"/>
    <property type="match status" value="1"/>
</dbReference>
<dbReference type="Proteomes" id="UP001162131">
    <property type="component" value="Unassembled WGS sequence"/>
</dbReference>
<reference evidence="13" key="1">
    <citation type="submission" date="2021-09" db="EMBL/GenBank/DDBJ databases">
        <authorList>
            <consortium name="AG Swart"/>
            <person name="Singh M."/>
            <person name="Singh A."/>
            <person name="Seah K."/>
            <person name="Emmerich C."/>
        </authorList>
    </citation>
    <scope>NUCLEOTIDE SEQUENCE</scope>
    <source>
        <strain evidence="13">ATCC30299</strain>
    </source>
</reference>
<dbReference type="EMBL" id="CAJZBQ010000056">
    <property type="protein sequence ID" value="CAG9333441.1"/>
    <property type="molecule type" value="Genomic_DNA"/>
</dbReference>
<dbReference type="PANTHER" id="PTHR11482">
    <property type="entry name" value="ARGININE/DIAMINOPIMELATE/ORNITHINE DECARBOXYLASE"/>
    <property type="match status" value="1"/>
</dbReference>
<keyword evidence="4" id="KW-0456">Lyase</keyword>
<dbReference type="PROSITE" id="PS00878">
    <property type="entry name" value="ODR_DC_2_1"/>
    <property type="match status" value="1"/>
</dbReference>
<name>A0AAU9K1K6_9CILI</name>
<evidence type="ECO:0000256" key="6">
    <source>
        <dbReference type="ARBA" id="ARBA00034138"/>
    </source>
</evidence>
<evidence type="ECO:0000256" key="8">
    <source>
        <dbReference type="ARBA" id="ARBA00049127"/>
    </source>
</evidence>
<dbReference type="FunFam" id="3.20.20.10:FF:000005">
    <property type="entry name" value="Ornithine decarboxylase"/>
    <property type="match status" value="1"/>
</dbReference>
<sequence length="403" mass="44862">MNKVIKDDHGWKLKINDESSTKDLFNHIFQNREFTETNVALYNLPKLKFLLDRWYQKLPSVRPYYAVKSNPDPEIISKLASLGAGFDCASRKELELAAQHASINFEADIICAQTFKSPAELRAISSLGVKYTTFDCVEELQKIANFGLRDLKLVLRIAGGDEEANAQYNKRFGVLKSEYRTVLECAVQLGLSIVGVSFYVGHSVKNTNAYYKAIQKASDVWKIAEEYGFDMKLLDVGGGFVEKYFEDAANDINHGIEEFFGGKNITVIAEPGKYFSASVVSSCFTVVGKRTRVFDGVMKIDYVISDGINGTFCHLPLAEDNEAIPIYLGSLEDPPKYNSAFYGPTCDGDDKITECEFPVVEIGDKIAFDTMGGYTASLATDFNGIQMATHTKLYITEESCSIE</sequence>
<dbReference type="SUPFAM" id="SSF50621">
    <property type="entry name" value="Alanine racemase C-terminal domain-like"/>
    <property type="match status" value="1"/>
</dbReference>
<comment type="caution">
    <text evidence="13">The sequence shown here is derived from an EMBL/GenBank/DDBJ whole genome shotgun (WGS) entry which is preliminary data.</text>
</comment>
<dbReference type="InterPro" id="IPR009006">
    <property type="entry name" value="Ala_racemase/Decarboxylase_C"/>
</dbReference>
<comment type="cofactor">
    <cofactor evidence="1 9">
        <name>pyridoxal 5'-phosphate</name>
        <dbReference type="ChEBI" id="CHEBI:597326"/>
    </cofactor>
</comment>
<dbReference type="InterPro" id="IPR022653">
    <property type="entry name" value="De-COase2_pyr-phos_BS"/>
</dbReference>
<dbReference type="PRINTS" id="PR01179">
    <property type="entry name" value="ODADCRBXLASE"/>
</dbReference>
<evidence type="ECO:0000313" key="13">
    <source>
        <dbReference type="EMBL" id="CAG9333441.1"/>
    </source>
</evidence>
<dbReference type="Pfam" id="PF00278">
    <property type="entry name" value="Orn_DAP_Arg_deC"/>
    <property type="match status" value="1"/>
</dbReference>
<evidence type="ECO:0000256" key="5">
    <source>
        <dbReference type="ARBA" id="ARBA00034115"/>
    </source>
</evidence>
<feature type="domain" description="Orn/DAP/Arg decarboxylase 2 C-terminal" evidence="11">
    <location>
        <begin position="285"/>
        <end position="372"/>
    </location>
</feature>
<organism evidence="13 14">
    <name type="scientific">Blepharisma stoltei</name>
    <dbReference type="NCBI Taxonomy" id="1481888"/>
    <lineage>
        <taxon>Eukaryota</taxon>
        <taxon>Sar</taxon>
        <taxon>Alveolata</taxon>
        <taxon>Ciliophora</taxon>
        <taxon>Postciliodesmatophora</taxon>
        <taxon>Heterotrichea</taxon>
        <taxon>Heterotrichida</taxon>
        <taxon>Blepharismidae</taxon>
        <taxon>Blepharisma</taxon>
    </lineage>
</organism>
<feature type="active site" description="Proton donor" evidence="9">
    <location>
        <position position="346"/>
    </location>
</feature>
<protein>
    <recommendedName>
        <fullName evidence="6">ornithine decarboxylase</fullName>
        <ecNumber evidence="6">4.1.1.17</ecNumber>
    </recommendedName>
</protein>
<dbReference type="GO" id="GO:0005737">
    <property type="term" value="C:cytoplasm"/>
    <property type="evidence" value="ECO:0007669"/>
    <property type="project" value="TreeGrafter"/>
</dbReference>
<evidence type="ECO:0000256" key="9">
    <source>
        <dbReference type="PIRSR" id="PIRSR600183-50"/>
    </source>
</evidence>
<comment type="similarity">
    <text evidence="2 10">Belongs to the Orn/Lys/Arg decarboxylase class-II family.</text>
</comment>
<dbReference type="Gene3D" id="2.40.37.10">
    <property type="entry name" value="Lyase, Ornithine Decarboxylase, Chain A, domain 1"/>
    <property type="match status" value="1"/>
</dbReference>
<dbReference type="AlphaFoldDB" id="A0AAU9K1K6"/>
<dbReference type="InterPro" id="IPR022644">
    <property type="entry name" value="De-COase2_N"/>
</dbReference>
<dbReference type="PRINTS" id="PR01182">
    <property type="entry name" value="ORNDCRBXLASE"/>
</dbReference>
<feature type="modified residue" description="N6-(pyridoxal phosphate)lysine" evidence="9">
    <location>
        <position position="68"/>
    </location>
</feature>
<evidence type="ECO:0000256" key="1">
    <source>
        <dbReference type="ARBA" id="ARBA00001933"/>
    </source>
</evidence>
<dbReference type="GO" id="GO:0033387">
    <property type="term" value="P:putrescine biosynthetic process from arginine, via ornithine"/>
    <property type="evidence" value="ECO:0007669"/>
    <property type="project" value="TreeGrafter"/>
</dbReference>
<dbReference type="PANTHER" id="PTHR11482:SF6">
    <property type="entry name" value="ORNITHINE DECARBOXYLASE 1-RELATED"/>
    <property type="match status" value="1"/>
</dbReference>
<dbReference type="InterPro" id="IPR022643">
    <property type="entry name" value="De-COase2_C"/>
</dbReference>
<gene>
    <name evidence="13" type="ORF">BSTOLATCC_MIC58253</name>
</gene>
<comment type="subunit">
    <text evidence="7">Homodimer. Only the dimer is catalytically active, as the active sites are constructed of residues from both monomers.</text>
</comment>
<evidence type="ECO:0000256" key="2">
    <source>
        <dbReference type="ARBA" id="ARBA00008872"/>
    </source>
</evidence>
<evidence type="ECO:0000256" key="7">
    <source>
        <dbReference type="ARBA" id="ARBA00046672"/>
    </source>
</evidence>
<evidence type="ECO:0000259" key="12">
    <source>
        <dbReference type="Pfam" id="PF02784"/>
    </source>
</evidence>
<accession>A0AAU9K1K6</accession>
<dbReference type="Gene3D" id="3.20.20.10">
    <property type="entry name" value="Alanine racemase"/>
    <property type="match status" value="1"/>
</dbReference>
<dbReference type="InterPro" id="IPR002433">
    <property type="entry name" value="Orn_de-COase"/>
</dbReference>
<evidence type="ECO:0000256" key="3">
    <source>
        <dbReference type="ARBA" id="ARBA00022898"/>
    </source>
</evidence>
<evidence type="ECO:0000256" key="4">
    <source>
        <dbReference type="ARBA" id="ARBA00023239"/>
    </source>
</evidence>
<evidence type="ECO:0000259" key="11">
    <source>
        <dbReference type="Pfam" id="PF00278"/>
    </source>
</evidence>
<dbReference type="InterPro" id="IPR029066">
    <property type="entry name" value="PLP-binding_barrel"/>
</dbReference>
<comment type="pathway">
    <text evidence="5">Amine and polyamine biosynthesis; putrescine biosynthesis via L-ornithine pathway; putrescine from L-ornithine: step 1/1.</text>
</comment>
<proteinExistence type="inferred from homology"/>
<feature type="domain" description="Orn/DAP/Arg decarboxylase 2 N-terminal" evidence="12">
    <location>
        <begin position="51"/>
        <end position="277"/>
    </location>
</feature>
<evidence type="ECO:0000256" key="10">
    <source>
        <dbReference type="RuleBase" id="RU003737"/>
    </source>
</evidence>
<keyword evidence="14" id="KW-1185">Reference proteome</keyword>
<dbReference type="GO" id="GO:0004586">
    <property type="term" value="F:ornithine decarboxylase activity"/>
    <property type="evidence" value="ECO:0007669"/>
    <property type="project" value="UniProtKB-EC"/>
</dbReference>
<dbReference type="EC" id="4.1.1.17" evidence="6"/>
<dbReference type="InterPro" id="IPR000183">
    <property type="entry name" value="Orn/DAP/Arg_de-COase"/>
</dbReference>
<comment type="catalytic activity">
    <reaction evidence="8">
        <text>L-ornithine + H(+) = putrescine + CO2</text>
        <dbReference type="Rhea" id="RHEA:22964"/>
        <dbReference type="ChEBI" id="CHEBI:15378"/>
        <dbReference type="ChEBI" id="CHEBI:16526"/>
        <dbReference type="ChEBI" id="CHEBI:46911"/>
        <dbReference type="ChEBI" id="CHEBI:326268"/>
        <dbReference type="EC" id="4.1.1.17"/>
    </reaction>
</comment>